<comment type="caution">
    <text evidence="2">The sequence shown here is derived from an EMBL/GenBank/DDBJ whole genome shotgun (WGS) entry which is preliminary data.</text>
</comment>
<keyword evidence="3" id="KW-1185">Reference proteome</keyword>
<dbReference type="Proteomes" id="UP000235005">
    <property type="component" value="Unassembled WGS sequence"/>
</dbReference>
<dbReference type="SUPFAM" id="SSF49344">
    <property type="entry name" value="CBD9-like"/>
    <property type="match status" value="1"/>
</dbReference>
<accession>A0A2N5X2Z2</accession>
<name>A0A2N5X2Z2_9GAMM</name>
<evidence type="ECO:0000256" key="1">
    <source>
        <dbReference type="SAM" id="SignalP"/>
    </source>
</evidence>
<organism evidence="2 3">
    <name type="scientific">Pseudohalioglobus lutimaris</name>
    <dbReference type="NCBI Taxonomy" id="1737061"/>
    <lineage>
        <taxon>Bacteria</taxon>
        <taxon>Pseudomonadati</taxon>
        <taxon>Pseudomonadota</taxon>
        <taxon>Gammaproteobacteria</taxon>
        <taxon>Cellvibrionales</taxon>
        <taxon>Halieaceae</taxon>
        <taxon>Pseudohalioglobus</taxon>
    </lineage>
</organism>
<feature type="signal peptide" evidence="1">
    <location>
        <begin position="1"/>
        <end position="22"/>
    </location>
</feature>
<reference evidence="2 3" key="1">
    <citation type="submission" date="2018-01" db="EMBL/GenBank/DDBJ databases">
        <title>The draft genome sequence of Halioglobus lutimaris HF004.</title>
        <authorList>
            <person name="Du Z.-J."/>
            <person name="Shi M.-J."/>
        </authorList>
    </citation>
    <scope>NUCLEOTIDE SEQUENCE [LARGE SCALE GENOMIC DNA]</scope>
    <source>
        <strain evidence="2 3">HF004</strain>
    </source>
</reference>
<dbReference type="Gene3D" id="2.60.40.1190">
    <property type="match status" value="1"/>
</dbReference>
<sequence length="74" mass="7724">MQGLAAASVTSLLAVFSSTAAALGAIEIDGTLDEETWASAATYTGFFVTKPLSLEKAPEKTQVLVLQSEEGLYI</sequence>
<evidence type="ECO:0000313" key="2">
    <source>
        <dbReference type="EMBL" id="PLW68855.1"/>
    </source>
</evidence>
<keyword evidence="1" id="KW-0732">Signal</keyword>
<proteinExistence type="predicted"/>
<evidence type="ECO:0000313" key="3">
    <source>
        <dbReference type="Proteomes" id="UP000235005"/>
    </source>
</evidence>
<feature type="chain" id="PRO_5014749673" evidence="1">
    <location>
        <begin position="23"/>
        <end position="74"/>
    </location>
</feature>
<protein>
    <submittedName>
        <fullName evidence="2">Uncharacterized protein</fullName>
    </submittedName>
</protein>
<dbReference type="EMBL" id="PKUS01000010">
    <property type="protein sequence ID" value="PLW68855.1"/>
    <property type="molecule type" value="Genomic_DNA"/>
</dbReference>
<dbReference type="AlphaFoldDB" id="A0A2N5X2Z2"/>
<gene>
    <name evidence="2" type="ORF">C0039_09515</name>
</gene>